<dbReference type="PROSITE" id="PS00018">
    <property type="entry name" value="EF_HAND_1"/>
    <property type="match status" value="1"/>
</dbReference>
<organism evidence="1 2">
    <name type="scientific">Petromyces alliaceus</name>
    <name type="common">Aspergillus alliaceus</name>
    <dbReference type="NCBI Taxonomy" id="209559"/>
    <lineage>
        <taxon>Eukaryota</taxon>
        <taxon>Fungi</taxon>
        <taxon>Dikarya</taxon>
        <taxon>Ascomycota</taxon>
        <taxon>Pezizomycotina</taxon>
        <taxon>Eurotiomycetes</taxon>
        <taxon>Eurotiomycetidae</taxon>
        <taxon>Eurotiales</taxon>
        <taxon>Aspergillaceae</taxon>
        <taxon>Aspergillus</taxon>
        <taxon>Aspergillus subgen. Circumdati</taxon>
    </lineage>
</organism>
<comment type="caution">
    <text evidence="1">The sequence shown here is derived from an EMBL/GenBank/DDBJ whole genome shotgun (WGS) entry which is preliminary data.</text>
</comment>
<dbReference type="SUPFAM" id="SSF103473">
    <property type="entry name" value="MFS general substrate transporter"/>
    <property type="match status" value="1"/>
</dbReference>
<dbReference type="InterPro" id="IPR036259">
    <property type="entry name" value="MFS_trans_sf"/>
</dbReference>
<keyword evidence="2" id="KW-1185">Reference proteome</keyword>
<dbReference type="EMBL" id="SPNV01000045">
    <property type="protein sequence ID" value="KAF5863766.1"/>
    <property type="molecule type" value="Genomic_DNA"/>
</dbReference>
<dbReference type="Proteomes" id="UP000541154">
    <property type="component" value="Unassembled WGS sequence"/>
</dbReference>
<sequence length="306" mass="33485">MPGVVTVFGLSCLDAAGKTCAETYLLPWSLVARHLSTRNASFLLCTADVTQGLAGIVTGLAMYLLKSYKWIGVAGSVVRLAGYAAMLHIRSSNGSIASLFLTQIVQGIGTGAIETVIIIAAQVAVPYAEMAQITSTEHLLLQSLRPITCNCGETVSEAIANGCRYDSLAAAWLSPACRNDELIDHFEHAGPNPDGSWLYYADKNKTQVLSLEEVSMLPETGGHFFTTHQWHLVHCAYYWKKMFLAIEKGTIIEHRYNNLAHLEHCEMMFLKRDPLDTIVTEAGVSLHSDVIVIAQKHDHGNKARLV</sequence>
<dbReference type="InterPro" id="IPR018247">
    <property type="entry name" value="EF_Hand_1_Ca_BS"/>
</dbReference>
<reference evidence="1 2" key="1">
    <citation type="submission" date="2019-04" db="EMBL/GenBank/DDBJ databases">
        <title>Aspergillus burnettii sp. nov., novel species from soil in southeast Queensland.</title>
        <authorList>
            <person name="Gilchrist C.L.M."/>
            <person name="Pitt J.I."/>
            <person name="Lange L."/>
            <person name="Lacey H.J."/>
            <person name="Vuong D."/>
            <person name="Midgley D.J."/>
            <person name="Greenfield P."/>
            <person name="Bradbury M."/>
            <person name="Lacey E."/>
            <person name="Busk P.K."/>
            <person name="Pilgaard B."/>
            <person name="Chooi Y.H."/>
            <person name="Piggott A.M."/>
        </authorList>
    </citation>
    <scope>NUCLEOTIDE SEQUENCE [LARGE SCALE GENOMIC DNA]</scope>
    <source>
        <strain evidence="1 2">FRR 5400</strain>
    </source>
</reference>
<dbReference type="InterPro" id="IPR053008">
    <property type="entry name" value="Phomopsin_biosynth_assoc"/>
</dbReference>
<name>A0A8H6AB09_PETAA</name>
<dbReference type="PANTHER" id="PTHR35896">
    <property type="entry name" value="IG-LIKE DOMAIN-CONTAINING PROTEIN"/>
    <property type="match status" value="1"/>
</dbReference>
<accession>A0A8H6AB09</accession>
<proteinExistence type="predicted"/>
<protein>
    <submittedName>
        <fullName evidence="1">Uncharacterized protein</fullName>
    </submittedName>
</protein>
<evidence type="ECO:0000313" key="1">
    <source>
        <dbReference type="EMBL" id="KAF5863766.1"/>
    </source>
</evidence>
<dbReference type="PANTHER" id="PTHR35896:SF3">
    <property type="entry name" value="MAJOR FACILITATOR SUPERFAMILY TRANSPORTER"/>
    <property type="match status" value="1"/>
</dbReference>
<evidence type="ECO:0000313" key="2">
    <source>
        <dbReference type="Proteomes" id="UP000541154"/>
    </source>
</evidence>
<gene>
    <name evidence="1" type="ORF">ETB97_009401</name>
</gene>
<dbReference type="AlphaFoldDB" id="A0A8H6AB09"/>